<dbReference type="EMBL" id="VTOW01000003">
    <property type="protein sequence ID" value="NKE72475.1"/>
    <property type="molecule type" value="Genomic_DNA"/>
</dbReference>
<sequence>MRNDLTKTSAIKGHYSYVGNLLLALLGVFLLLPEKAEGVCNLIGSLTKPDSVTQTRCTQMRTTPTDRLAPGFDPSKLLTHSFPGEIGGTAAIDSALELFVVLGPGEITGNPFGQLLDKTSTICSEMGGPIGHECQGLNNISLGLAKFNTATQKDIPPSTGPCFDTGPDPDVEITASSSPSSFSNPPPHAQIDCPSNNTAGYLYNNFTTQGDFFPFQLIHVGFDSIISFEAVPGGATSPKTLVPCTAPAGWTCVNSSQTVEQVTGVFNDLGTGSFDAPGAGDQVVVNNVAAWSVQAKGDLKFTSPTIAWTQQITDPDFSGVALEGFDELTSGSFTYCQGSHAPGGPCEASNVPETSYTSGDSQRNGTFSTLGGD</sequence>
<proteinExistence type="predicted"/>
<comment type="caution">
    <text evidence="2">The sequence shown here is derived from an EMBL/GenBank/DDBJ whole genome shotgun (WGS) entry which is preliminary data.</text>
</comment>
<name>A0A7X6ICG4_9BACT</name>
<feature type="region of interest" description="Disordered" evidence="1">
    <location>
        <begin position="344"/>
        <end position="373"/>
    </location>
</feature>
<evidence type="ECO:0000313" key="3">
    <source>
        <dbReference type="Proteomes" id="UP000534783"/>
    </source>
</evidence>
<gene>
    <name evidence="2" type="ORF">MNODULE_17125</name>
</gene>
<evidence type="ECO:0000256" key="1">
    <source>
        <dbReference type="SAM" id="MobiDB-lite"/>
    </source>
</evidence>
<accession>A0A7X6ICG4</accession>
<evidence type="ECO:0000313" key="2">
    <source>
        <dbReference type="EMBL" id="NKE72475.1"/>
    </source>
</evidence>
<dbReference type="RefSeq" id="WP_168062149.1">
    <property type="nucleotide sequence ID" value="NZ_VTOW01000003.1"/>
</dbReference>
<dbReference type="Proteomes" id="UP000534783">
    <property type="component" value="Unassembled WGS sequence"/>
</dbReference>
<organism evidence="2 3">
    <name type="scientific">Candidatus Manganitrophus noduliformans</name>
    <dbReference type="NCBI Taxonomy" id="2606439"/>
    <lineage>
        <taxon>Bacteria</taxon>
        <taxon>Pseudomonadati</taxon>
        <taxon>Nitrospirota</taxon>
        <taxon>Nitrospiria</taxon>
        <taxon>Candidatus Troglogloeales</taxon>
        <taxon>Candidatus Manganitrophaceae</taxon>
        <taxon>Candidatus Manganitrophus</taxon>
    </lineage>
</organism>
<keyword evidence="3" id="KW-1185">Reference proteome</keyword>
<dbReference type="AlphaFoldDB" id="A0A7X6ICG4"/>
<feature type="compositionally biased region" description="Polar residues" evidence="1">
    <location>
        <begin position="351"/>
        <end position="373"/>
    </location>
</feature>
<reference evidence="2 3" key="1">
    <citation type="journal article" date="2020" name="Nature">
        <title>Bacterial chemolithoautotrophy via manganese oxidation.</title>
        <authorList>
            <person name="Yu H."/>
            <person name="Leadbetter J.R."/>
        </authorList>
    </citation>
    <scope>NUCLEOTIDE SEQUENCE [LARGE SCALE GENOMIC DNA]</scope>
    <source>
        <strain evidence="2 3">Mn-1</strain>
    </source>
</reference>
<protein>
    <submittedName>
        <fullName evidence="2">Uncharacterized protein</fullName>
    </submittedName>
</protein>